<evidence type="ECO:0000256" key="13">
    <source>
        <dbReference type="SAM" id="Phobius"/>
    </source>
</evidence>
<dbReference type="STRING" id="123320.SAMN06309945_0756"/>
<keyword evidence="17" id="KW-1185">Reference proteome</keyword>
<dbReference type="FunFam" id="3.30.565.10:FF:000006">
    <property type="entry name" value="Sensor histidine kinase WalK"/>
    <property type="match status" value="1"/>
</dbReference>
<dbReference type="AlphaFoldDB" id="A0A1T5IRM0"/>
<dbReference type="SMART" id="SM00387">
    <property type="entry name" value="HATPase_c"/>
    <property type="match status" value="1"/>
</dbReference>
<dbReference type="PANTHER" id="PTHR45436:SF5">
    <property type="entry name" value="SENSOR HISTIDINE KINASE TRCS"/>
    <property type="match status" value="1"/>
</dbReference>
<feature type="compositionally biased region" description="Low complexity" evidence="12">
    <location>
        <begin position="18"/>
        <end position="31"/>
    </location>
</feature>
<dbReference type="Gene3D" id="6.10.340.10">
    <property type="match status" value="1"/>
</dbReference>
<evidence type="ECO:0000256" key="11">
    <source>
        <dbReference type="ARBA" id="ARBA00023136"/>
    </source>
</evidence>
<dbReference type="RefSeq" id="WP_234990960.1">
    <property type="nucleotide sequence ID" value="NZ_FUZP01000001.1"/>
</dbReference>
<dbReference type="InterPro" id="IPR005467">
    <property type="entry name" value="His_kinase_dom"/>
</dbReference>
<dbReference type="CDD" id="cd00075">
    <property type="entry name" value="HATPase"/>
    <property type="match status" value="1"/>
</dbReference>
<dbReference type="InterPro" id="IPR003594">
    <property type="entry name" value="HATPase_dom"/>
</dbReference>
<dbReference type="SUPFAM" id="SSF55874">
    <property type="entry name" value="ATPase domain of HSP90 chaperone/DNA topoisomerase II/histidine kinase"/>
    <property type="match status" value="1"/>
</dbReference>
<feature type="transmembrane region" description="Helical" evidence="13">
    <location>
        <begin position="59"/>
        <end position="80"/>
    </location>
</feature>
<evidence type="ECO:0000256" key="3">
    <source>
        <dbReference type="ARBA" id="ARBA00004236"/>
    </source>
</evidence>
<dbReference type="GO" id="GO:0000155">
    <property type="term" value="F:phosphorelay sensor kinase activity"/>
    <property type="evidence" value="ECO:0007669"/>
    <property type="project" value="InterPro"/>
</dbReference>
<dbReference type="GO" id="GO:0005509">
    <property type="term" value="F:calcium ion binding"/>
    <property type="evidence" value="ECO:0007669"/>
    <property type="project" value="UniProtKB-ARBA"/>
</dbReference>
<dbReference type="Gene3D" id="1.10.287.130">
    <property type="match status" value="1"/>
</dbReference>
<keyword evidence="11 13" id="KW-0472">Membrane</keyword>
<evidence type="ECO:0000256" key="1">
    <source>
        <dbReference type="ARBA" id="ARBA00000085"/>
    </source>
</evidence>
<keyword evidence="7 13" id="KW-0812">Transmembrane</keyword>
<evidence type="ECO:0000256" key="8">
    <source>
        <dbReference type="ARBA" id="ARBA00022777"/>
    </source>
</evidence>
<feature type="compositionally biased region" description="Low complexity" evidence="12">
    <location>
        <begin position="101"/>
        <end position="117"/>
    </location>
</feature>
<evidence type="ECO:0000313" key="16">
    <source>
        <dbReference type="EMBL" id="SKC41603.1"/>
    </source>
</evidence>
<dbReference type="InterPro" id="IPR003660">
    <property type="entry name" value="HAMP_dom"/>
</dbReference>
<feature type="transmembrane region" description="Helical" evidence="13">
    <location>
        <begin position="235"/>
        <end position="257"/>
    </location>
</feature>
<evidence type="ECO:0000256" key="4">
    <source>
        <dbReference type="ARBA" id="ARBA00012438"/>
    </source>
</evidence>
<dbReference type="SMART" id="SM00304">
    <property type="entry name" value="HAMP"/>
    <property type="match status" value="1"/>
</dbReference>
<evidence type="ECO:0000256" key="10">
    <source>
        <dbReference type="ARBA" id="ARBA00023012"/>
    </source>
</evidence>
<comment type="catalytic activity">
    <reaction evidence="1">
        <text>ATP + protein L-histidine = ADP + protein N-phospho-L-histidine.</text>
        <dbReference type="EC" id="2.7.13.3"/>
    </reaction>
</comment>
<dbReference type="InterPro" id="IPR036890">
    <property type="entry name" value="HATPase_C_sf"/>
</dbReference>
<dbReference type="Pfam" id="PF02518">
    <property type="entry name" value="HATPase_c"/>
    <property type="match status" value="1"/>
</dbReference>
<dbReference type="SUPFAM" id="SSF47384">
    <property type="entry name" value="Homodimeric domain of signal transducing histidine kinase"/>
    <property type="match status" value="1"/>
</dbReference>
<protein>
    <recommendedName>
        <fullName evidence="4">histidine kinase</fullName>
        <ecNumber evidence="4">2.7.13.3</ecNumber>
    </recommendedName>
</protein>
<dbReference type="CDD" id="cd00082">
    <property type="entry name" value="HisKA"/>
    <property type="match status" value="1"/>
</dbReference>
<comment type="cofactor">
    <cofactor evidence="2">
        <name>a divalent metal cation</name>
        <dbReference type="ChEBI" id="CHEBI:60240"/>
    </cofactor>
</comment>
<dbReference type="InterPro" id="IPR004358">
    <property type="entry name" value="Sig_transdc_His_kin-like_C"/>
</dbReference>
<evidence type="ECO:0000256" key="12">
    <source>
        <dbReference type="SAM" id="MobiDB-lite"/>
    </source>
</evidence>
<evidence type="ECO:0000256" key="7">
    <source>
        <dbReference type="ARBA" id="ARBA00022692"/>
    </source>
</evidence>
<comment type="subcellular location">
    <subcellularLocation>
        <location evidence="3">Cell membrane</location>
    </subcellularLocation>
</comment>
<dbReference type="InterPro" id="IPR003661">
    <property type="entry name" value="HisK_dim/P_dom"/>
</dbReference>
<evidence type="ECO:0000256" key="5">
    <source>
        <dbReference type="ARBA" id="ARBA00022553"/>
    </source>
</evidence>
<sequence>MTTPPATPASPPPPRPDAPTTADASARRAPSGEPGEATATRPAFWRRALGLPWTLRRQLTVAVIALLAIASLIVGFATVLSTQSLLIAGVDNQLREVVSRGGATSSGSEPGTGSTNSDTYSTPPGFIQRPGYSQGFIGAIYRNGSLIDAGYVAHGAAYTLPAAQGRALAAYAAEVDAASTGTPGYDGVIQIERPRTVSLGGEFGDYRMVVVPTPYGDYIFGLPLDEVDATVSQQVLIVLLISLFGAALAGLVAWLIVRLSLRPLDRVAATAAAVSQMPLDRGEVALGVRVADADADPRTEVGRVGSSINRMLGHVGSALTARQASESKVRQFVSDASHELRTPLASIRGYSELATRHSDALPDDVNYSLGRIQSESGRMTTIVEDLLLLARLDEGRELDRAPVDLTDLLIHTVNDAHAAAPDHVFELDIPDEPITVVGDAPRLHQVVANLLGNARVHTPAGTTVTASLALGEASTAVIEISDDGPGIDPELTPRLFERFTRGDDSRSRATGSTGLGLAIVHGVVQAHGGTVTAESRPGRTVFRVTLPLA</sequence>
<dbReference type="Proteomes" id="UP000190857">
    <property type="component" value="Unassembled WGS sequence"/>
</dbReference>
<dbReference type="PANTHER" id="PTHR45436">
    <property type="entry name" value="SENSOR HISTIDINE KINASE YKOH"/>
    <property type="match status" value="1"/>
</dbReference>
<keyword evidence="8 16" id="KW-0418">Kinase</keyword>
<evidence type="ECO:0000256" key="9">
    <source>
        <dbReference type="ARBA" id="ARBA00022989"/>
    </source>
</evidence>
<keyword evidence="9 13" id="KW-1133">Transmembrane helix</keyword>
<reference evidence="16 17" key="1">
    <citation type="submission" date="2017-02" db="EMBL/GenBank/DDBJ databases">
        <authorList>
            <person name="Peterson S.W."/>
        </authorList>
    </citation>
    <scope>NUCLEOTIDE SEQUENCE [LARGE SCALE GENOMIC DNA]</scope>
    <source>
        <strain evidence="16 17">VKM Ac-2059</strain>
    </source>
</reference>
<keyword evidence="6" id="KW-0808">Transferase</keyword>
<feature type="domain" description="HAMP" evidence="15">
    <location>
        <begin position="258"/>
        <end position="320"/>
    </location>
</feature>
<dbReference type="PRINTS" id="PR00344">
    <property type="entry name" value="BCTRLSENSOR"/>
</dbReference>
<proteinExistence type="predicted"/>
<keyword evidence="5" id="KW-0597">Phosphoprotein</keyword>
<dbReference type="InterPro" id="IPR050428">
    <property type="entry name" value="TCS_sensor_his_kinase"/>
</dbReference>
<dbReference type="PROSITE" id="PS50109">
    <property type="entry name" value="HIS_KIN"/>
    <property type="match status" value="1"/>
</dbReference>
<keyword evidence="10" id="KW-0902">Two-component regulatory system</keyword>
<evidence type="ECO:0000313" key="17">
    <source>
        <dbReference type="Proteomes" id="UP000190857"/>
    </source>
</evidence>
<feature type="compositionally biased region" description="Pro residues" evidence="12">
    <location>
        <begin position="1"/>
        <end position="17"/>
    </location>
</feature>
<feature type="domain" description="Histidine kinase" evidence="14">
    <location>
        <begin position="335"/>
        <end position="549"/>
    </location>
</feature>
<evidence type="ECO:0000259" key="15">
    <source>
        <dbReference type="PROSITE" id="PS50885"/>
    </source>
</evidence>
<dbReference type="Pfam" id="PF00512">
    <property type="entry name" value="HisKA"/>
    <property type="match status" value="1"/>
</dbReference>
<accession>A0A1T5IRM0</accession>
<gene>
    <name evidence="16" type="ORF">SAMN06309945_0756</name>
</gene>
<evidence type="ECO:0000256" key="2">
    <source>
        <dbReference type="ARBA" id="ARBA00001968"/>
    </source>
</evidence>
<organism evidence="16 17">
    <name type="scientific">Okibacterium fritillariae</name>
    <dbReference type="NCBI Taxonomy" id="123320"/>
    <lineage>
        <taxon>Bacteria</taxon>
        <taxon>Bacillati</taxon>
        <taxon>Actinomycetota</taxon>
        <taxon>Actinomycetes</taxon>
        <taxon>Micrococcales</taxon>
        <taxon>Microbacteriaceae</taxon>
        <taxon>Okibacterium</taxon>
    </lineage>
</organism>
<name>A0A1T5IRM0_9MICO</name>
<feature type="region of interest" description="Disordered" evidence="12">
    <location>
        <begin position="1"/>
        <end position="39"/>
    </location>
</feature>
<dbReference type="EC" id="2.7.13.3" evidence="4"/>
<dbReference type="GO" id="GO:0005886">
    <property type="term" value="C:plasma membrane"/>
    <property type="evidence" value="ECO:0007669"/>
    <property type="project" value="UniProtKB-SubCell"/>
</dbReference>
<evidence type="ECO:0000256" key="6">
    <source>
        <dbReference type="ARBA" id="ARBA00022679"/>
    </source>
</evidence>
<dbReference type="FunFam" id="1.10.287.130:FF:000001">
    <property type="entry name" value="Two-component sensor histidine kinase"/>
    <property type="match status" value="1"/>
</dbReference>
<evidence type="ECO:0000259" key="14">
    <source>
        <dbReference type="PROSITE" id="PS50109"/>
    </source>
</evidence>
<dbReference type="PROSITE" id="PS50885">
    <property type="entry name" value="HAMP"/>
    <property type="match status" value="1"/>
</dbReference>
<dbReference type="InterPro" id="IPR036097">
    <property type="entry name" value="HisK_dim/P_sf"/>
</dbReference>
<feature type="region of interest" description="Disordered" evidence="12">
    <location>
        <begin position="100"/>
        <end position="124"/>
    </location>
</feature>
<dbReference type="EMBL" id="FUZP01000001">
    <property type="protein sequence ID" value="SKC41603.1"/>
    <property type="molecule type" value="Genomic_DNA"/>
</dbReference>
<dbReference type="Gene3D" id="3.30.565.10">
    <property type="entry name" value="Histidine kinase-like ATPase, C-terminal domain"/>
    <property type="match status" value="1"/>
</dbReference>
<dbReference type="SMART" id="SM00388">
    <property type="entry name" value="HisKA"/>
    <property type="match status" value="1"/>
</dbReference>